<dbReference type="InterPro" id="IPR001447">
    <property type="entry name" value="Arylamine_N-AcTrfase"/>
</dbReference>
<reference evidence="3 4" key="1">
    <citation type="submission" date="2020-04" db="EMBL/GenBank/DDBJ databases">
        <title>Genome sequencing of novel species.</title>
        <authorList>
            <person name="Heo J."/>
            <person name="Kim S.-J."/>
            <person name="Kim J.-S."/>
            <person name="Hong S.-B."/>
            <person name="Kwon S.-W."/>
        </authorList>
    </citation>
    <scope>NUCLEOTIDE SEQUENCE [LARGE SCALE GENOMIC DNA]</scope>
    <source>
        <strain evidence="3 4">MFER-1</strain>
    </source>
</reference>
<organism evidence="3 4">
    <name type="scientific">Cohnella herbarum</name>
    <dbReference type="NCBI Taxonomy" id="2728023"/>
    <lineage>
        <taxon>Bacteria</taxon>
        <taxon>Bacillati</taxon>
        <taxon>Bacillota</taxon>
        <taxon>Bacilli</taxon>
        <taxon>Bacillales</taxon>
        <taxon>Paenibacillaceae</taxon>
        <taxon>Cohnella</taxon>
    </lineage>
</organism>
<dbReference type="GO" id="GO:0016407">
    <property type="term" value="F:acetyltransferase activity"/>
    <property type="evidence" value="ECO:0007669"/>
    <property type="project" value="InterPro"/>
</dbReference>
<dbReference type="RefSeq" id="WP_169278998.1">
    <property type="nucleotide sequence ID" value="NZ_CP051680.1"/>
</dbReference>
<dbReference type="Gene3D" id="3.30.2140.10">
    <property type="entry name" value="Arylamine N-acetyltransferase"/>
    <property type="match status" value="1"/>
</dbReference>
<dbReference type="Proteomes" id="UP000502248">
    <property type="component" value="Chromosome"/>
</dbReference>
<comment type="similarity">
    <text evidence="1 2">Belongs to the arylamine N-acetyltransferase family.</text>
</comment>
<dbReference type="Gene3D" id="2.40.128.150">
    <property type="entry name" value="Cysteine proteinases"/>
    <property type="match status" value="1"/>
</dbReference>
<keyword evidence="3" id="KW-0808">Transferase</keyword>
<dbReference type="PANTHER" id="PTHR11786">
    <property type="entry name" value="N-HYDROXYARYLAMINE O-ACETYLTRANSFERASE"/>
    <property type="match status" value="1"/>
</dbReference>
<dbReference type="SUPFAM" id="SSF54001">
    <property type="entry name" value="Cysteine proteinases"/>
    <property type="match status" value="1"/>
</dbReference>
<dbReference type="PRINTS" id="PR01543">
    <property type="entry name" value="ANATRNSFRASE"/>
</dbReference>
<dbReference type="AlphaFoldDB" id="A0A7Z2ZL39"/>
<protein>
    <submittedName>
        <fullName evidence="3">Arylamine N-acetyltransferase</fullName>
    </submittedName>
</protein>
<evidence type="ECO:0000313" key="3">
    <source>
        <dbReference type="EMBL" id="QJD82702.1"/>
    </source>
</evidence>
<evidence type="ECO:0000256" key="2">
    <source>
        <dbReference type="RuleBase" id="RU003452"/>
    </source>
</evidence>
<dbReference type="KEGG" id="cheb:HH215_05560"/>
<gene>
    <name evidence="3" type="ORF">HH215_05560</name>
</gene>
<evidence type="ECO:0000256" key="1">
    <source>
        <dbReference type="ARBA" id="ARBA00006547"/>
    </source>
</evidence>
<dbReference type="EMBL" id="CP051680">
    <property type="protein sequence ID" value="QJD82702.1"/>
    <property type="molecule type" value="Genomic_DNA"/>
</dbReference>
<accession>A0A7Z2ZL39</accession>
<name>A0A7Z2ZL39_9BACL</name>
<keyword evidence="4" id="KW-1185">Reference proteome</keyword>
<dbReference type="Pfam" id="PF00797">
    <property type="entry name" value="Acetyltransf_2"/>
    <property type="match status" value="1"/>
</dbReference>
<dbReference type="InterPro" id="IPR038765">
    <property type="entry name" value="Papain-like_cys_pep_sf"/>
</dbReference>
<evidence type="ECO:0000313" key="4">
    <source>
        <dbReference type="Proteomes" id="UP000502248"/>
    </source>
</evidence>
<sequence>MTAEPYDVSPRIRAYLDRIQYAGSVDASLATLTRLQERHVLAVPYENLDIINGTPLSLELTDLYDKIVLRRRGGYCFELNALYGWLLRELGFTVTDLFSRFWRDVPVTPPQRRHQILVVQLEDHRYLCDVGVGGVAPRQPIRLTEGLNQQQGDEIYRLMRDETYGWLLQERKDEQWRLIYSFTEEPQFPTDYIMASYWCENSPDSNFNKVPIAAIRTPEGRHSLTGKEFRTFTDSDATIYTAQTQEEFTSALRTYFGIEIAASTRQFD</sequence>
<dbReference type="PANTHER" id="PTHR11786:SF0">
    <property type="entry name" value="ARYLAMINE N-ACETYLTRANSFERASE 4-RELATED"/>
    <property type="match status" value="1"/>
</dbReference>
<proteinExistence type="inferred from homology"/>